<protein>
    <submittedName>
        <fullName evidence="2">Uncharacterized protein</fullName>
    </submittedName>
</protein>
<dbReference type="PANTHER" id="PTHR40037">
    <property type="entry name" value="PHOSPHOESTERASE YJCG-RELATED"/>
    <property type="match status" value="1"/>
</dbReference>
<dbReference type="Pfam" id="PF13563">
    <property type="entry name" value="2_5_RNA_ligase2"/>
    <property type="match status" value="1"/>
</dbReference>
<evidence type="ECO:0000313" key="2">
    <source>
        <dbReference type="EMBL" id="KAK0531432.1"/>
    </source>
</evidence>
<feature type="region of interest" description="Disordered" evidence="1">
    <location>
        <begin position="64"/>
        <end position="113"/>
    </location>
</feature>
<feature type="region of interest" description="Disordered" evidence="1">
    <location>
        <begin position="218"/>
        <end position="244"/>
    </location>
</feature>
<name>A0AAN6GCH7_9BASI</name>
<dbReference type="Gene3D" id="3.90.1140.10">
    <property type="entry name" value="Cyclic phosphodiesterase"/>
    <property type="match status" value="1"/>
</dbReference>
<evidence type="ECO:0000313" key="3">
    <source>
        <dbReference type="Proteomes" id="UP001176521"/>
    </source>
</evidence>
<evidence type="ECO:0000256" key="1">
    <source>
        <dbReference type="SAM" id="MobiDB-lite"/>
    </source>
</evidence>
<proteinExistence type="predicted"/>
<gene>
    <name evidence="2" type="ORF">OC842_003621</name>
</gene>
<dbReference type="AlphaFoldDB" id="A0AAN6GCH7"/>
<sequence length="294" mass="32696">MPGKASPSSSNKRPQQFIALFTVLFDPARLQDEVRIEAMQSIRKSRDRAASRWAPHITIVPPFTVKTAEEGSDSNDAEHASAPEDDDLPFTSLDLRPPVAQPEPYALRQERRSAYPAGLRSKLGQLEDEVERALSSSSSPFSGDVSLDDVGFFPLSAYHTIHFRPGSHSQRGPRSKQPAAGRSQTQSEGPPSEPSSPLNALWSAVESAVGRIDCRLQEGKRKAQKQRQQRFSPHLTLGQSTTREEKGEIMDQAWAIIADEPLLCQVRRLQLLFKPKSQAGPYLVWREFHLNPPA</sequence>
<dbReference type="EMBL" id="JAPDMQ010000186">
    <property type="protein sequence ID" value="KAK0531432.1"/>
    <property type="molecule type" value="Genomic_DNA"/>
</dbReference>
<comment type="caution">
    <text evidence="2">The sequence shown here is derived from an EMBL/GenBank/DDBJ whole genome shotgun (WGS) entry which is preliminary data.</text>
</comment>
<dbReference type="Proteomes" id="UP001176521">
    <property type="component" value="Unassembled WGS sequence"/>
</dbReference>
<keyword evidence="3" id="KW-1185">Reference proteome</keyword>
<dbReference type="PANTHER" id="PTHR40037:SF1">
    <property type="entry name" value="PHOSPHOESTERASE SAOUHSC_00951-RELATED"/>
    <property type="match status" value="1"/>
</dbReference>
<accession>A0AAN6GCH7</accession>
<organism evidence="2 3">
    <name type="scientific">Tilletia horrida</name>
    <dbReference type="NCBI Taxonomy" id="155126"/>
    <lineage>
        <taxon>Eukaryota</taxon>
        <taxon>Fungi</taxon>
        <taxon>Dikarya</taxon>
        <taxon>Basidiomycota</taxon>
        <taxon>Ustilaginomycotina</taxon>
        <taxon>Exobasidiomycetes</taxon>
        <taxon>Tilletiales</taxon>
        <taxon>Tilletiaceae</taxon>
        <taxon>Tilletia</taxon>
    </lineage>
</organism>
<dbReference type="InterPro" id="IPR050580">
    <property type="entry name" value="2H_phosphoesterase_YjcG-like"/>
</dbReference>
<feature type="region of interest" description="Disordered" evidence="1">
    <location>
        <begin position="163"/>
        <end position="198"/>
    </location>
</feature>
<reference evidence="2" key="1">
    <citation type="journal article" date="2023" name="PhytoFront">
        <title>Draft Genome Resources of Seven Strains of Tilletia horrida, Causal Agent of Kernel Smut of Rice.</title>
        <authorList>
            <person name="Khanal S."/>
            <person name="Antony Babu S."/>
            <person name="Zhou X.G."/>
        </authorList>
    </citation>
    <scope>NUCLEOTIDE SEQUENCE</scope>
    <source>
        <strain evidence="2">TX3</strain>
    </source>
</reference>